<dbReference type="Pfam" id="PF05713">
    <property type="entry name" value="MobC"/>
    <property type="match status" value="1"/>
</dbReference>
<geneLocation type="plasmid" evidence="3">
    <name>pgfj5</name>
</geneLocation>
<gene>
    <name evidence="2" type="ORF">BEN76_17205</name>
</gene>
<dbReference type="RefSeq" id="WP_076033791.1">
    <property type="nucleotide sequence ID" value="NZ_CP016901.1"/>
</dbReference>
<dbReference type="Proteomes" id="UP000185674">
    <property type="component" value="Plasmid pGFJ5"/>
</dbReference>
<accession>A0A1P8ENH9</accession>
<dbReference type="InterPro" id="IPR008687">
    <property type="entry name" value="MobC"/>
</dbReference>
<evidence type="ECO:0000259" key="1">
    <source>
        <dbReference type="Pfam" id="PF05713"/>
    </source>
</evidence>
<evidence type="ECO:0000313" key="2">
    <source>
        <dbReference type="EMBL" id="APV37793.1"/>
    </source>
</evidence>
<sequence length="114" mass="12903">MTAIKRNKVYKVRFSDAEVQKIKDANILNIAKYLRDTSLAQIDATQGNAKKKNQENHYTKIDRDFLLELSRIGGNINQIAKAINTDIASSRPLDAARLLHLLIGIDQTLKELKK</sequence>
<reference evidence="2 3" key="1">
    <citation type="submission" date="2016-08" db="EMBL/GenBank/DDBJ databases">
        <title>Complete genome sequence of Acinetobacter baylyi strain GFJ2.</title>
        <authorList>
            <person name="Tabata M."/>
            <person name="Kuboki S."/>
            <person name="Gibu N."/>
            <person name="Kinouchi Y."/>
            <person name="Vangnai A."/>
            <person name="Kasai D."/>
            <person name="Fukuda M."/>
        </authorList>
    </citation>
    <scope>NUCLEOTIDE SEQUENCE [LARGE SCALE GENOMIC DNA]</scope>
    <source>
        <strain evidence="2 3">GFJ2</strain>
        <plasmid evidence="3">Plasmid pgfj5</plasmid>
    </source>
</reference>
<organism evidence="2 3">
    <name type="scientific">Acinetobacter soli</name>
    <dbReference type="NCBI Taxonomy" id="487316"/>
    <lineage>
        <taxon>Bacteria</taxon>
        <taxon>Pseudomonadati</taxon>
        <taxon>Pseudomonadota</taxon>
        <taxon>Gammaproteobacteria</taxon>
        <taxon>Moraxellales</taxon>
        <taxon>Moraxellaceae</taxon>
        <taxon>Acinetobacter</taxon>
    </lineage>
</organism>
<evidence type="ECO:0000313" key="3">
    <source>
        <dbReference type="Proteomes" id="UP000185674"/>
    </source>
</evidence>
<keyword evidence="2" id="KW-0614">Plasmid</keyword>
<dbReference type="KEGG" id="asol:BEN76_17205"/>
<dbReference type="AlphaFoldDB" id="A0A1P8ENH9"/>
<name>A0A1P8ENH9_9GAMM</name>
<proteinExistence type="predicted"/>
<feature type="domain" description="Bacterial mobilisation" evidence="1">
    <location>
        <begin position="67"/>
        <end position="112"/>
    </location>
</feature>
<protein>
    <recommendedName>
        <fullName evidence="1">Bacterial mobilisation domain-containing protein</fullName>
    </recommendedName>
</protein>
<dbReference type="EMBL" id="CP016901">
    <property type="protein sequence ID" value="APV37793.1"/>
    <property type="molecule type" value="Genomic_DNA"/>
</dbReference>